<feature type="signal peptide" evidence="1">
    <location>
        <begin position="1"/>
        <end position="22"/>
    </location>
</feature>
<reference evidence="4" key="1">
    <citation type="journal article" date="2019" name="Int. J. Syst. Evol. Microbiol.">
        <title>The Global Catalogue of Microorganisms (GCM) 10K type strain sequencing project: providing services to taxonomists for standard genome sequencing and annotation.</title>
        <authorList>
            <consortium name="The Broad Institute Genomics Platform"/>
            <consortium name="The Broad Institute Genome Sequencing Center for Infectious Disease"/>
            <person name="Wu L."/>
            <person name="Ma J."/>
        </authorList>
    </citation>
    <scope>NUCLEOTIDE SEQUENCE [LARGE SCALE GENOMIC DNA]</scope>
    <source>
        <strain evidence="4">JCM 17919</strain>
    </source>
</reference>
<protein>
    <submittedName>
        <fullName evidence="3">MBL fold metallo-hydrolase</fullName>
    </submittedName>
</protein>
<dbReference type="PROSITE" id="PS51257">
    <property type="entry name" value="PROKAR_LIPOPROTEIN"/>
    <property type="match status" value="1"/>
</dbReference>
<proteinExistence type="predicted"/>
<dbReference type="InterPro" id="IPR036866">
    <property type="entry name" value="RibonucZ/Hydroxyglut_hydro"/>
</dbReference>
<keyword evidence="4" id="KW-1185">Reference proteome</keyword>
<gene>
    <name evidence="3" type="ORF">GCM10023184_30100</name>
</gene>
<sequence length="370" mass="41748">MRTFFQRFALPPLLFWCSLALASCIPVRGLGDRPSEAERQRFSTLKQHNGSTFFNHPDYFGGPAAPRRKKKFSVLRMARFLMARPEETRPEYALPVVPFGLDALGPDDAEVVWFGHSTVLVRAGGATVLFDPVFRSSVGPYKGAVPAFTGTHIDPSKDLPPIDAVVISHDHYDHLDYPTLRRLRKKIRRIIAPLGVAAHLRKWGFADSVLHIVNWQDSVRLNAQVSVMAVPAFHRSGRRFRDNETLWASYVLKAGGRRIYFSGDTGYSGHFAAIGKQYGPIDLALLECGQYNEKWPHSHMFPEQTAQAAADLGARVLLPIHWAKFAESEHPWNEPVQRLLRARPAAPVVVPMIGQPLRFGTPFQQVRWWE</sequence>
<evidence type="ECO:0000313" key="3">
    <source>
        <dbReference type="EMBL" id="GAA4335369.1"/>
    </source>
</evidence>
<comment type="caution">
    <text evidence="3">The sequence shown here is derived from an EMBL/GenBank/DDBJ whole genome shotgun (WGS) entry which is preliminary data.</text>
</comment>
<feature type="chain" id="PRO_5045789078" evidence="1">
    <location>
        <begin position="23"/>
        <end position="370"/>
    </location>
</feature>
<dbReference type="Pfam" id="PF12706">
    <property type="entry name" value="Lactamase_B_2"/>
    <property type="match status" value="1"/>
</dbReference>
<dbReference type="PANTHER" id="PTHR15032:SF4">
    <property type="entry name" value="N-ACYL-PHOSPHATIDYLETHANOLAMINE-HYDROLYZING PHOSPHOLIPASE D"/>
    <property type="match status" value="1"/>
</dbReference>
<keyword evidence="1" id="KW-0732">Signal</keyword>
<dbReference type="Proteomes" id="UP001501725">
    <property type="component" value="Unassembled WGS sequence"/>
</dbReference>
<feature type="domain" description="Metallo-beta-lactamase" evidence="2">
    <location>
        <begin position="115"/>
        <end position="321"/>
    </location>
</feature>
<dbReference type="EMBL" id="BAABGY010000008">
    <property type="protein sequence ID" value="GAA4335369.1"/>
    <property type="molecule type" value="Genomic_DNA"/>
</dbReference>
<accession>A0ABP8H7X4</accession>
<organism evidence="3 4">
    <name type="scientific">Flaviaesturariibacter amylovorans</name>
    <dbReference type="NCBI Taxonomy" id="1084520"/>
    <lineage>
        <taxon>Bacteria</taxon>
        <taxon>Pseudomonadati</taxon>
        <taxon>Bacteroidota</taxon>
        <taxon>Chitinophagia</taxon>
        <taxon>Chitinophagales</taxon>
        <taxon>Chitinophagaceae</taxon>
        <taxon>Flaviaestuariibacter</taxon>
    </lineage>
</organism>
<dbReference type="SMART" id="SM00849">
    <property type="entry name" value="Lactamase_B"/>
    <property type="match status" value="1"/>
</dbReference>
<evidence type="ECO:0000313" key="4">
    <source>
        <dbReference type="Proteomes" id="UP001501725"/>
    </source>
</evidence>
<dbReference type="RefSeq" id="WP_345256572.1">
    <property type="nucleotide sequence ID" value="NZ_BAABGY010000008.1"/>
</dbReference>
<name>A0ABP8H7X4_9BACT</name>
<evidence type="ECO:0000256" key="1">
    <source>
        <dbReference type="SAM" id="SignalP"/>
    </source>
</evidence>
<evidence type="ECO:0000259" key="2">
    <source>
        <dbReference type="SMART" id="SM00849"/>
    </source>
</evidence>
<dbReference type="SUPFAM" id="SSF56281">
    <property type="entry name" value="Metallo-hydrolase/oxidoreductase"/>
    <property type="match status" value="1"/>
</dbReference>
<dbReference type="Gene3D" id="3.60.15.10">
    <property type="entry name" value="Ribonuclease Z/Hydroxyacylglutathione hydrolase-like"/>
    <property type="match status" value="1"/>
</dbReference>
<dbReference type="InterPro" id="IPR001279">
    <property type="entry name" value="Metallo-B-lactamas"/>
</dbReference>
<dbReference type="PANTHER" id="PTHR15032">
    <property type="entry name" value="N-ACYL-PHOSPHATIDYLETHANOLAMINE-HYDROLYZING PHOSPHOLIPASE D"/>
    <property type="match status" value="1"/>
</dbReference>